<reference evidence="1 2" key="1">
    <citation type="submission" date="2020-09" db="EMBL/GenBank/DDBJ databases">
        <title>Genome sequences of Mycetohabitans spp.</title>
        <authorList>
            <person name="Carter M.E."/>
            <person name="Carpenter S.C.D."/>
            <person name="Bogdanove A.J."/>
        </authorList>
    </citation>
    <scope>NUCLEOTIDE SEQUENCE [LARGE SCALE GENOMIC DNA]</scope>
    <source>
        <strain evidence="1 2">B12</strain>
    </source>
</reference>
<keyword evidence="2" id="KW-1185">Reference proteome</keyword>
<protein>
    <submittedName>
        <fullName evidence="1">Uncharacterized protein</fullName>
    </submittedName>
</protein>
<accession>A0ABZ2PWG5</accession>
<proteinExistence type="predicted"/>
<sequence length="54" mass="5813">MLEFLALASIMKLPIAMSRSVGLTATAARRRPDSPIFSALPTRSAFNEAQGDFS</sequence>
<gene>
    <name evidence="1" type="ORF">IHE29_03855</name>
</gene>
<name>A0ABZ2PWG5_9BURK</name>
<dbReference type="EMBL" id="CP062176">
    <property type="protein sequence ID" value="WXK38458.1"/>
    <property type="molecule type" value="Genomic_DNA"/>
</dbReference>
<evidence type="ECO:0000313" key="1">
    <source>
        <dbReference type="EMBL" id="WXK38458.1"/>
    </source>
</evidence>
<evidence type="ECO:0000313" key="2">
    <source>
        <dbReference type="Proteomes" id="UP001493153"/>
    </source>
</evidence>
<dbReference type="Proteomes" id="UP001493153">
    <property type="component" value="Chromosome"/>
</dbReference>
<organism evidence="1 2">
    <name type="scientific">Mycetohabitans rhizoxinica</name>
    <dbReference type="NCBI Taxonomy" id="412963"/>
    <lineage>
        <taxon>Bacteria</taxon>
        <taxon>Pseudomonadati</taxon>
        <taxon>Pseudomonadota</taxon>
        <taxon>Betaproteobacteria</taxon>
        <taxon>Burkholderiales</taxon>
        <taxon>Burkholderiaceae</taxon>
        <taxon>Mycetohabitans</taxon>
    </lineage>
</organism>